<feature type="signal peptide" evidence="8">
    <location>
        <begin position="1"/>
        <end position="20"/>
    </location>
</feature>
<reference evidence="9 10" key="1">
    <citation type="submission" date="2019-06" db="EMBL/GenBank/DDBJ databases">
        <title>Sequencing the genomes of 1000 actinobacteria strains.</title>
        <authorList>
            <person name="Klenk H.-P."/>
        </authorList>
    </citation>
    <scope>NUCLEOTIDE SEQUENCE [LARGE SCALE GENOMIC DNA]</scope>
    <source>
        <strain evidence="9 10">DSM 17305</strain>
    </source>
</reference>
<proteinExistence type="inferred from homology"/>
<feature type="chain" id="PRO_5022204185" description="UPF0056 membrane protein" evidence="8">
    <location>
        <begin position="21"/>
        <end position="199"/>
    </location>
</feature>
<evidence type="ECO:0000256" key="1">
    <source>
        <dbReference type="ARBA" id="ARBA00004651"/>
    </source>
</evidence>
<name>A0A542EAF2_9ACTN</name>
<evidence type="ECO:0000256" key="4">
    <source>
        <dbReference type="ARBA" id="ARBA00022692"/>
    </source>
</evidence>
<dbReference type="Proteomes" id="UP000316298">
    <property type="component" value="Unassembled WGS sequence"/>
</dbReference>
<keyword evidence="8" id="KW-0732">Signal</keyword>
<dbReference type="PANTHER" id="PTHR33508:SF1">
    <property type="entry name" value="UPF0056 MEMBRANE PROTEIN YHCE"/>
    <property type="match status" value="1"/>
</dbReference>
<dbReference type="GO" id="GO:0005886">
    <property type="term" value="C:plasma membrane"/>
    <property type="evidence" value="ECO:0007669"/>
    <property type="project" value="UniProtKB-SubCell"/>
</dbReference>
<feature type="transmembrane region" description="Helical" evidence="7">
    <location>
        <begin position="139"/>
        <end position="158"/>
    </location>
</feature>
<feature type="transmembrane region" description="Helical" evidence="7">
    <location>
        <begin position="70"/>
        <end position="88"/>
    </location>
</feature>
<organism evidence="9 10">
    <name type="scientific">Kribbella jejuensis</name>
    <dbReference type="NCBI Taxonomy" id="236068"/>
    <lineage>
        <taxon>Bacteria</taxon>
        <taxon>Bacillati</taxon>
        <taxon>Actinomycetota</taxon>
        <taxon>Actinomycetes</taxon>
        <taxon>Propionibacteriales</taxon>
        <taxon>Kribbellaceae</taxon>
        <taxon>Kribbella</taxon>
    </lineage>
</organism>
<protein>
    <recommendedName>
        <fullName evidence="7">UPF0056 membrane protein</fullName>
    </recommendedName>
</protein>
<evidence type="ECO:0000313" key="10">
    <source>
        <dbReference type="Proteomes" id="UP000316298"/>
    </source>
</evidence>
<accession>A0A542EAF2</accession>
<comment type="subcellular location">
    <subcellularLocation>
        <location evidence="1 7">Cell membrane</location>
        <topology evidence="1 7">Multi-pass membrane protein</topology>
    </subcellularLocation>
</comment>
<sequence length="199" mass="19754">MAVSALAALLPITNPVGALAAFAGLTVGVDPAAMKRQAVRTGVYVLGILAVFALLGTLVLEGLGIGLPALQIAGGLVVGHSGFGMIVARQTLTEDEKTHGVVKTDVSFSPMALPLVAGPGAIGVVIALTARHPGITNRLAVIVGAAVIAALVAVLLRFGTPLVDKLGPTGLGALSRIIGFLTLAIGVELVTHGVLAAAK</sequence>
<keyword evidence="5 7" id="KW-1133">Transmembrane helix</keyword>
<evidence type="ECO:0000256" key="3">
    <source>
        <dbReference type="ARBA" id="ARBA00022475"/>
    </source>
</evidence>
<keyword evidence="10" id="KW-1185">Reference proteome</keyword>
<evidence type="ECO:0000256" key="7">
    <source>
        <dbReference type="RuleBase" id="RU362048"/>
    </source>
</evidence>
<feature type="transmembrane region" description="Helical" evidence="7">
    <location>
        <begin position="108"/>
        <end position="127"/>
    </location>
</feature>
<evidence type="ECO:0000256" key="8">
    <source>
        <dbReference type="SAM" id="SignalP"/>
    </source>
</evidence>
<keyword evidence="3" id="KW-1003">Cell membrane</keyword>
<dbReference type="Pfam" id="PF01914">
    <property type="entry name" value="MarC"/>
    <property type="match status" value="1"/>
</dbReference>
<feature type="transmembrane region" description="Helical" evidence="7">
    <location>
        <begin position="178"/>
        <end position="198"/>
    </location>
</feature>
<dbReference type="EMBL" id="VFMM01000002">
    <property type="protein sequence ID" value="TQJ12246.1"/>
    <property type="molecule type" value="Genomic_DNA"/>
</dbReference>
<evidence type="ECO:0000256" key="5">
    <source>
        <dbReference type="ARBA" id="ARBA00022989"/>
    </source>
</evidence>
<feature type="transmembrane region" description="Helical" evidence="7">
    <location>
        <begin position="44"/>
        <end position="63"/>
    </location>
</feature>
<evidence type="ECO:0000256" key="6">
    <source>
        <dbReference type="ARBA" id="ARBA00023136"/>
    </source>
</evidence>
<dbReference type="NCBIfam" id="TIGR00427">
    <property type="entry name" value="NAAT family transporter"/>
    <property type="match status" value="1"/>
</dbReference>
<comment type="similarity">
    <text evidence="2 7">Belongs to the UPF0056 (MarC) family.</text>
</comment>
<keyword evidence="6 7" id="KW-0472">Membrane</keyword>
<keyword evidence="4 7" id="KW-0812">Transmembrane</keyword>
<comment type="caution">
    <text evidence="9">The sequence shown here is derived from an EMBL/GenBank/DDBJ whole genome shotgun (WGS) entry which is preliminary data.</text>
</comment>
<evidence type="ECO:0000256" key="2">
    <source>
        <dbReference type="ARBA" id="ARBA00009784"/>
    </source>
</evidence>
<comment type="caution">
    <text evidence="7">Lacks conserved residue(s) required for the propagation of feature annotation.</text>
</comment>
<evidence type="ECO:0000313" key="9">
    <source>
        <dbReference type="EMBL" id="TQJ12246.1"/>
    </source>
</evidence>
<dbReference type="PANTHER" id="PTHR33508">
    <property type="entry name" value="UPF0056 MEMBRANE PROTEIN YHCE"/>
    <property type="match status" value="1"/>
</dbReference>
<dbReference type="AlphaFoldDB" id="A0A542EAF2"/>
<gene>
    <name evidence="9" type="ORF">FB475_5184</name>
</gene>
<dbReference type="InterPro" id="IPR002771">
    <property type="entry name" value="Multi_antbiot-R_MarC"/>
</dbReference>